<evidence type="ECO:0000313" key="2">
    <source>
        <dbReference type="EMBL" id="GIY67818.1"/>
    </source>
</evidence>
<organism evidence="2 3">
    <name type="scientific">Caerostris darwini</name>
    <dbReference type="NCBI Taxonomy" id="1538125"/>
    <lineage>
        <taxon>Eukaryota</taxon>
        <taxon>Metazoa</taxon>
        <taxon>Ecdysozoa</taxon>
        <taxon>Arthropoda</taxon>
        <taxon>Chelicerata</taxon>
        <taxon>Arachnida</taxon>
        <taxon>Araneae</taxon>
        <taxon>Araneomorphae</taxon>
        <taxon>Entelegynae</taxon>
        <taxon>Araneoidea</taxon>
        <taxon>Araneidae</taxon>
        <taxon>Caerostris</taxon>
    </lineage>
</organism>
<accession>A0AAV4VE42</accession>
<gene>
    <name evidence="2" type="ORF">CDAR_218631</name>
</gene>
<keyword evidence="3" id="KW-1185">Reference proteome</keyword>
<evidence type="ECO:0000313" key="3">
    <source>
        <dbReference type="Proteomes" id="UP001054837"/>
    </source>
</evidence>
<sequence>MSFKTSDKRVQKERKKANKSPTKEIPLRDFRLQWLRMFVRVRPSSFRQPENQQERPHPPQSPEPLRIISSYVVAILTEYLLGELSWK</sequence>
<dbReference type="EMBL" id="BPLQ01012779">
    <property type="protein sequence ID" value="GIY67818.1"/>
    <property type="molecule type" value="Genomic_DNA"/>
</dbReference>
<evidence type="ECO:0000256" key="1">
    <source>
        <dbReference type="SAM" id="MobiDB-lite"/>
    </source>
</evidence>
<proteinExistence type="predicted"/>
<dbReference type="AlphaFoldDB" id="A0AAV4VE42"/>
<feature type="region of interest" description="Disordered" evidence="1">
    <location>
        <begin position="45"/>
        <end position="64"/>
    </location>
</feature>
<reference evidence="2 3" key="1">
    <citation type="submission" date="2021-06" db="EMBL/GenBank/DDBJ databases">
        <title>Caerostris darwini draft genome.</title>
        <authorList>
            <person name="Kono N."/>
            <person name="Arakawa K."/>
        </authorList>
    </citation>
    <scope>NUCLEOTIDE SEQUENCE [LARGE SCALE GENOMIC DNA]</scope>
</reference>
<feature type="compositionally biased region" description="Basic and acidic residues" evidence="1">
    <location>
        <begin position="1"/>
        <end position="10"/>
    </location>
</feature>
<feature type="region of interest" description="Disordered" evidence="1">
    <location>
        <begin position="1"/>
        <end position="23"/>
    </location>
</feature>
<dbReference type="Proteomes" id="UP001054837">
    <property type="component" value="Unassembled WGS sequence"/>
</dbReference>
<name>A0AAV4VE42_9ARAC</name>
<protein>
    <submittedName>
        <fullName evidence="2">Uncharacterized protein</fullName>
    </submittedName>
</protein>
<comment type="caution">
    <text evidence="2">The sequence shown here is derived from an EMBL/GenBank/DDBJ whole genome shotgun (WGS) entry which is preliminary data.</text>
</comment>